<comment type="caution">
    <text evidence="3">The sequence shown here is derived from an EMBL/GenBank/DDBJ whole genome shotgun (WGS) entry which is preliminary data.</text>
</comment>
<accession>A0A6P0U9I0</accession>
<evidence type="ECO:0000256" key="2">
    <source>
        <dbReference type="ARBA" id="ARBA00023295"/>
    </source>
</evidence>
<dbReference type="InterPro" id="IPR001661">
    <property type="entry name" value="Glyco_hydro_37"/>
</dbReference>
<dbReference type="EMBL" id="JAABOP010000001">
    <property type="protein sequence ID" value="NER09687.1"/>
    <property type="molecule type" value="Genomic_DNA"/>
</dbReference>
<reference evidence="3 4" key="1">
    <citation type="submission" date="2020-01" db="EMBL/GenBank/DDBJ databases">
        <title>Muriicola jejuensis KCTC 22299.</title>
        <authorList>
            <person name="Wang G."/>
        </authorList>
    </citation>
    <scope>NUCLEOTIDE SEQUENCE [LARGE SCALE GENOMIC DNA]</scope>
    <source>
        <strain evidence="3 4">KCTC 22299</strain>
    </source>
</reference>
<dbReference type="GO" id="GO:0004555">
    <property type="term" value="F:alpha,alpha-trehalase activity"/>
    <property type="evidence" value="ECO:0007669"/>
    <property type="project" value="InterPro"/>
</dbReference>
<keyword evidence="1" id="KW-0378">Hydrolase</keyword>
<dbReference type="Pfam" id="PF01204">
    <property type="entry name" value="Trehalase"/>
    <property type="match status" value="1"/>
</dbReference>
<evidence type="ECO:0000256" key="1">
    <source>
        <dbReference type="ARBA" id="ARBA00022801"/>
    </source>
</evidence>
<dbReference type="RefSeq" id="WP_163691730.1">
    <property type="nucleotide sequence ID" value="NZ_FXTW01000001.1"/>
</dbReference>
<dbReference type="PANTHER" id="PTHR23403:SF1">
    <property type="entry name" value="TREHALASE"/>
    <property type="match status" value="1"/>
</dbReference>
<dbReference type="PROSITE" id="PS00927">
    <property type="entry name" value="TREHALASE_1"/>
    <property type="match status" value="1"/>
</dbReference>
<dbReference type="InterPro" id="IPR018232">
    <property type="entry name" value="Glyco_hydro_37_CS"/>
</dbReference>
<dbReference type="PROSITE" id="PS51257">
    <property type="entry name" value="PROKAR_LIPOPROTEIN"/>
    <property type="match status" value="1"/>
</dbReference>
<dbReference type="InterPro" id="IPR012341">
    <property type="entry name" value="6hp_glycosidase-like_sf"/>
</dbReference>
<name>A0A6P0U9I0_9FLAO</name>
<dbReference type="GO" id="GO:0005993">
    <property type="term" value="P:trehalose catabolic process"/>
    <property type="evidence" value="ECO:0007669"/>
    <property type="project" value="TreeGrafter"/>
</dbReference>
<dbReference type="Proteomes" id="UP000468443">
    <property type="component" value="Unassembled WGS sequence"/>
</dbReference>
<organism evidence="3 4">
    <name type="scientific">Muriicola jejuensis</name>
    <dbReference type="NCBI Taxonomy" id="504488"/>
    <lineage>
        <taxon>Bacteria</taxon>
        <taxon>Pseudomonadati</taxon>
        <taxon>Bacteroidota</taxon>
        <taxon>Flavobacteriia</taxon>
        <taxon>Flavobacteriales</taxon>
        <taxon>Flavobacteriaceae</taxon>
        <taxon>Muriicola</taxon>
    </lineage>
</organism>
<dbReference type="InterPro" id="IPR008928">
    <property type="entry name" value="6-hairpin_glycosidase_sf"/>
</dbReference>
<dbReference type="PRINTS" id="PR00744">
    <property type="entry name" value="GLHYDRLASE37"/>
</dbReference>
<proteinExistence type="predicted"/>
<keyword evidence="2" id="KW-0326">Glycosidase</keyword>
<gene>
    <name evidence="3" type="ORF">GWK09_04110</name>
</gene>
<keyword evidence="4" id="KW-1185">Reference proteome</keyword>
<sequence length="529" mass="60442">MKRFFSITLVFILLLTACREEVKSVSVTDFYATDLFKDVQLAAIYKDSKTFVDLVPDRPYGELVELYRQEKSKPGFELGEFVKAHFSDPFVSAQAIVTDTTKNMYEHISSMWGKLTRGPDVGHAYSSRIPLPHKYVVPGGRFREIYYWDSYFTIEGLMVDEQEDLARSMVDNFSFLIDSIGFIPNGTRAYYLTRSQPPFFALMVDAISREDKELFSDYFPSILKEYNFWMEGKKEIKGPNSASKYAVRLDQESFLNRYWDSGIAPRPEAYKEDHHLAAGLSTEADKRSLYTHLRSGAASGWDFSSRWYLTEGNFGSTKTADILPVDLNCLMYFMEKSIARGYALAGDSENETLFLNRAEERKSAIQTLFWNPGENYFFDYNYVQKSFGRTPTLAGAFPLFFELATPEQAESVKDRLMSDFLKDGGLVTTLEHSGQQWDAPNGWAPLQYIAVEGLLNYGYVDEARTIMERWLALNERVYKDTGKMMEKYNVEDISLLSGGGEYETQDGFGWTNGVALVFRSLLDAMDPGE</sequence>
<evidence type="ECO:0000313" key="3">
    <source>
        <dbReference type="EMBL" id="NER09687.1"/>
    </source>
</evidence>
<evidence type="ECO:0000313" key="4">
    <source>
        <dbReference type="Proteomes" id="UP000468443"/>
    </source>
</evidence>
<dbReference type="SUPFAM" id="SSF48208">
    <property type="entry name" value="Six-hairpin glycosidases"/>
    <property type="match status" value="1"/>
</dbReference>
<dbReference type="PANTHER" id="PTHR23403">
    <property type="entry name" value="TREHALASE"/>
    <property type="match status" value="1"/>
</dbReference>
<dbReference type="PROSITE" id="PS00928">
    <property type="entry name" value="TREHALASE_2"/>
    <property type="match status" value="1"/>
</dbReference>
<dbReference type="AlphaFoldDB" id="A0A6P0U9I0"/>
<dbReference type="Gene3D" id="1.50.10.10">
    <property type="match status" value="1"/>
</dbReference>
<protein>
    <submittedName>
        <fullName evidence="3">Trehalase</fullName>
    </submittedName>
</protein>